<proteinExistence type="predicted"/>
<dbReference type="InterPro" id="IPR027417">
    <property type="entry name" value="P-loop_NTPase"/>
</dbReference>
<name>A0ABV7X105_9HYPH</name>
<dbReference type="Proteomes" id="UP001595613">
    <property type="component" value="Unassembled WGS sequence"/>
</dbReference>
<dbReference type="PANTHER" id="PTHR37816">
    <property type="entry name" value="YALI0E33011P"/>
    <property type="match status" value="1"/>
</dbReference>
<protein>
    <submittedName>
        <fullName evidence="1">AAA family ATPase</fullName>
    </submittedName>
</protein>
<dbReference type="RefSeq" id="WP_380096569.1">
    <property type="nucleotide sequence ID" value="NZ_JBHRYD010000005.1"/>
</dbReference>
<dbReference type="EMBL" id="JBHRYD010000005">
    <property type="protein sequence ID" value="MFC3704849.1"/>
    <property type="molecule type" value="Genomic_DNA"/>
</dbReference>
<evidence type="ECO:0000313" key="1">
    <source>
        <dbReference type="EMBL" id="MFC3704849.1"/>
    </source>
</evidence>
<accession>A0ABV7X105</accession>
<comment type="caution">
    <text evidence="1">The sequence shown here is derived from an EMBL/GenBank/DDBJ whole genome shotgun (WGS) entry which is preliminary data.</text>
</comment>
<dbReference type="SUPFAM" id="SSF52540">
    <property type="entry name" value="P-loop containing nucleoside triphosphate hydrolases"/>
    <property type="match status" value="1"/>
</dbReference>
<dbReference type="PANTHER" id="PTHR37816:SF1">
    <property type="entry name" value="TOXIN"/>
    <property type="match status" value="1"/>
</dbReference>
<dbReference type="Gene3D" id="3.40.50.300">
    <property type="entry name" value="P-loop containing nucleotide triphosphate hydrolases"/>
    <property type="match status" value="1"/>
</dbReference>
<dbReference type="InterPro" id="IPR052922">
    <property type="entry name" value="Cytidylate_Kinase-2"/>
</dbReference>
<reference evidence="2" key="1">
    <citation type="journal article" date="2019" name="Int. J. Syst. Evol. Microbiol.">
        <title>The Global Catalogue of Microorganisms (GCM) 10K type strain sequencing project: providing services to taxonomists for standard genome sequencing and annotation.</title>
        <authorList>
            <consortium name="The Broad Institute Genomics Platform"/>
            <consortium name="The Broad Institute Genome Sequencing Center for Infectious Disease"/>
            <person name="Wu L."/>
            <person name="Ma J."/>
        </authorList>
    </citation>
    <scope>NUCLEOTIDE SEQUENCE [LARGE SCALE GENOMIC DNA]</scope>
    <source>
        <strain evidence="2">KCTC 42281</strain>
    </source>
</reference>
<sequence length="179" mass="20234">MNQLPSLASLGRRIMIMGTTNAGKSTLGNAIGHKLGIPAVHADVLYHQPNTDWEPRPKAEFLALHAAAIQETEWVMDGNYSSTLPERLARATGVILLDDDMLTRTRRYFWRTLIQKQRAGGLEGNQDSLKWSMLHWIWHTRNSAAKYRQMAIESGLPFVAAYSSRELNALYATWNLKRG</sequence>
<keyword evidence="2" id="KW-1185">Reference proteome</keyword>
<evidence type="ECO:0000313" key="2">
    <source>
        <dbReference type="Proteomes" id="UP001595613"/>
    </source>
</evidence>
<gene>
    <name evidence="1" type="ORF">ACFOOL_08780</name>
</gene>
<organism evidence="1 2">
    <name type="scientific">Devosia honganensis</name>
    <dbReference type="NCBI Taxonomy" id="1610527"/>
    <lineage>
        <taxon>Bacteria</taxon>
        <taxon>Pseudomonadati</taxon>
        <taxon>Pseudomonadota</taxon>
        <taxon>Alphaproteobacteria</taxon>
        <taxon>Hyphomicrobiales</taxon>
        <taxon>Devosiaceae</taxon>
        <taxon>Devosia</taxon>
    </lineage>
</organism>